<name>A0A8J4TJS8_CLAMG</name>
<keyword evidence="6 10" id="KW-0472">Membrane</keyword>
<evidence type="ECO:0000256" key="5">
    <source>
        <dbReference type="ARBA" id="ARBA00022989"/>
    </source>
</evidence>
<feature type="region of interest" description="Disordered" evidence="9">
    <location>
        <begin position="345"/>
        <end position="392"/>
    </location>
</feature>
<feature type="domain" description="TNFR-Cys" evidence="11">
    <location>
        <begin position="217"/>
        <end position="256"/>
    </location>
</feature>
<dbReference type="GO" id="GO:0015026">
    <property type="term" value="F:coreceptor activity"/>
    <property type="evidence" value="ECO:0007669"/>
    <property type="project" value="TreeGrafter"/>
</dbReference>
<keyword evidence="3 10" id="KW-0812">Transmembrane</keyword>
<feature type="non-terminal residue" evidence="12">
    <location>
        <position position="1"/>
    </location>
</feature>
<dbReference type="InterPro" id="IPR052302">
    <property type="entry name" value="Neurotrophin_rcpt-DD"/>
</dbReference>
<dbReference type="Pfam" id="PF18422">
    <property type="entry name" value="TNFR_16_TM"/>
    <property type="match status" value="1"/>
</dbReference>
<comment type="caution">
    <text evidence="12">The sequence shown here is derived from an EMBL/GenBank/DDBJ whole genome shotgun (WGS) entry which is preliminary data.</text>
</comment>
<proteinExistence type="predicted"/>
<keyword evidence="8" id="KW-1015">Disulfide bond</keyword>
<feature type="repeat" description="TNFR-Cys" evidence="8">
    <location>
        <begin position="135"/>
        <end position="176"/>
    </location>
</feature>
<dbReference type="EMBL" id="QNUK01000547">
    <property type="protein sequence ID" value="KAF5891844.1"/>
    <property type="molecule type" value="Genomic_DNA"/>
</dbReference>
<sequence length="392" mass="43049">MMDREPIYRPVRARACLSFKSYTLKYHDVRHEPVGVRGLPRASLTVYLSKHDIQKYELKIFRIDGQSQLEIEIKQEIEIFRNEGEYCGAHDVGVFSAQEACPSGQKTTSGECCRQCPPGEGVVKPCGETQTECQPCQDSETFSENFSHTEQCTACTDCTGLLRMETPCTDANDATCVCDYGYFMSRFSGRCELCTACPVGSGVLRRCSAFDDTSCETCTEDTYSDQESELNLCLPCTICEDTEELQHCTPVSDTVCQVDLNIVNTSSTPLPALEDTEPPFDVNLPPEAPPEPTDILEIREPTVGPEPTKLGLGDNLIPLYASIVPAVLLGLVAFIVIKRWKSCKPNKQEGSNRSGTENPSQTPSPEGEKLHSDSGISVDSQSLQEGQGLSHT</sequence>
<feature type="disulfide bond" evidence="8">
    <location>
        <begin position="194"/>
        <end position="207"/>
    </location>
</feature>
<evidence type="ECO:0000256" key="8">
    <source>
        <dbReference type="PROSITE-ProRule" id="PRU00206"/>
    </source>
</evidence>
<evidence type="ECO:0000256" key="2">
    <source>
        <dbReference type="ARBA" id="ARBA00022475"/>
    </source>
</evidence>
<feature type="disulfide bond" evidence="8">
    <location>
        <begin position="113"/>
        <end position="126"/>
    </location>
</feature>
<dbReference type="GO" id="GO:0007266">
    <property type="term" value="P:Rho protein signal transduction"/>
    <property type="evidence" value="ECO:0007669"/>
    <property type="project" value="TreeGrafter"/>
</dbReference>
<keyword evidence="2" id="KW-1003">Cell membrane</keyword>
<evidence type="ECO:0000256" key="3">
    <source>
        <dbReference type="ARBA" id="ARBA00022692"/>
    </source>
</evidence>
<comment type="subcellular location">
    <subcellularLocation>
        <location evidence="1">Cell membrane</location>
        <topology evidence="1">Single-pass membrane protein</topology>
    </subcellularLocation>
</comment>
<dbReference type="InterPro" id="IPR041448">
    <property type="entry name" value="TNFR16_TM"/>
</dbReference>
<evidence type="ECO:0000259" key="11">
    <source>
        <dbReference type="PROSITE" id="PS50050"/>
    </source>
</evidence>
<dbReference type="InterPro" id="IPR001368">
    <property type="entry name" value="TNFR/NGFR_Cys_rich_reg"/>
</dbReference>
<organism evidence="12 13">
    <name type="scientific">Clarias magur</name>
    <name type="common">Asian catfish</name>
    <name type="synonym">Macropteronotus magur</name>
    <dbReference type="NCBI Taxonomy" id="1594786"/>
    <lineage>
        <taxon>Eukaryota</taxon>
        <taxon>Metazoa</taxon>
        <taxon>Chordata</taxon>
        <taxon>Craniata</taxon>
        <taxon>Vertebrata</taxon>
        <taxon>Euteleostomi</taxon>
        <taxon>Actinopterygii</taxon>
        <taxon>Neopterygii</taxon>
        <taxon>Teleostei</taxon>
        <taxon>Ostariophysi</taxon>
        <taxon>Siluriformes</taxon>
        <taxon>Clariidae</taxon>
        <taxon>Clarias</taxon>
    </lineage>
</organism>
<dbReference type="PANTHER" id="PTHR46605">
    <property type="entry name" value="TUMOR NECROSIS FACTOR RECEPTOR"/>
    <property type="match status" value="1"/>
</dbReference>
<evidence type="ECO:0000313" key="12">
    <source>
        <dbReference type="EMBL" id="KAF5891844.1"/>
    </source>
</evidence>
<dbReference type="GO" id="GO:0006915">
    <property type="term" value="P:apoptotic process"/>
    <property type="evidence" value="ECO:0007669"/>
    <property type="project" value="UniProtKB-KW"/>
</dbReference>
<keyword evidence="7" id="KW-0325">Glycoprotein</keyword>
<evidence type="ECO:0000256" key="10">
    <source>
        <dbReference type="SAM" id="Phobius"/>
    </source>
</evidence>
<reference evidence="12" key="1">
    <citation type="submission" date="2020-07" db="EMBL/GenBank/DDBJ databases">
        <title>Clarias magur genome sequencing, assembly and annotation.</title>
        <authorList>
            <person name="Kushwaha B."/>
            <person name="Kumar R."/>
            <person name="Das P."/>
            <person name="Joshi C.G."/>
            <person name="Kumar D."/>
            <person name="Nagpure N.S."/>
            <person name="Pandey M."/>
            <person name="Agarwal S."/>
            <person name="Srivastava S."/>
            <person name="Singh M."/>
            <person name="Sahoo L."/>
            <person name="Jayasankar P."/>
            <person name="Meher P.K."/>
            <person name="Koringa P.G."/>
            <person name="Iquebal M.A."/>
            <person name="Das S.P."/>
            <person name="Bit A."/>
            <person name="Patnaik S."/>
            <person name="Patel N."/>
            <person name="Shah T.M."/>
            <person name="Hinsu A."/>
            <person name="Jena J.K."/>
        </authorList>
    </citation>
    <scope>NUCLEOTIDE SEQUENCE</scope>
    <source>
        <strain evidence="12">CIFAMagur01</strain>
        <tissue evidence="12">Testis</tissue>
    </source>
</reference>
<gene>
    <name evidence="12" type="primary">ngfrb</name>
    <name evidence="12" type="ORF">DAT39_018450</name>
</gene>
<dbReference type="SUPFAM" id="SSF57586">
    <property type="entry name" value="TNF receptor-like"/>
    <property type="match status" value="3"/>
</dbReference>
<dbReference type="Gene3D" id="2.10.50.10">
    <property type="entry name" value="Tumor Necrosis Factor Receptor, subunit A, domain 2"/>
    <property type="match status" value="2"/>
</dbReference>
<feature type="disulfide bond" evidence="8">
    <location>
        <begin position="158"/>
        <end position="176"/>
    </location>
</feature>
<feature type="domain" description="TNFR-Cys" evidence="11">
    <location>
        <begin position="100"/>
        <end position="133"/>
    </location>
</feature>
<feature type="disulfide bond" evidence="8">
    <location>
        <begin position="155"/>
        <end position="168"/>
    </location>
</feature>
<evidence type="ECO:0000313" key="13">
    <source>
        <dbReference type="Proteomes" id="UP000727407"/>
    </source>
</evidence>
<feature type="domain" description="TNFR-Cys" evidence="11">
    <location>
        <begin position="135"/>
        <end position="176"/>
    </location>
</feature>
<dbReference type="GO" id="GO:0005035">
    <property type="term" value="F:death receptor activity"/>
    <property type="evidence" value="ECO:0007669"/>
    <property type="project" value="TreeGrafter"/>
</dbReference>
<dbReference type="InterPro" id="IPR034046">
    <property type="entry name" value="TNFRSF16_N"/>
</dbReference>
<comment type="caution">
    <text evidence="8">Lacks conserved residue(s) required for the propagation of feature annotation.</text>
</comment>
<keyword evidence="5 10" id="KW-1133">Transmembrane helix</keyword>
<evidence type="ECO:0000256" key="9">
    <source>
        <dbReference type="SAM" id="MobiDB-lite"/>
    </source>
</evidence>
<feature type="repeat" description="TNFR-Cys" evidence="8">
    <location>
        <begin position="177"/>
        <end position="215"/>
    </location>
</feature>
<feature type="repeat" description="TNFR-Cys" evidence="8">
    <location>
        <begin position="217"/>
        <end position="256"/>
    </location>
</feature>
<keyword evidence="12" id="KW-0675">Receptor</keyword>
<dbReference type="GO" id="GO:0009986">
    <property type="term" value="C:cell surface"/>
    <property type="evidence" value="ECO:0007669"/>
    <property type="project" value="TreeGrafter"/>
</dbReference>
<dbReference type="PROSITE" id="PS50050">
    <property type="entry name" value="TNFR_NGFR_2"/>
    <property type="match status" value="4"/>
</dbReference>
<dbReference type="GO" id="GO:0005886">
    <property type="term" value="C:plasma membrane"/>
    <property type="evidence" value="ECO:0007669"/>
    <property type="project" value="UniProtKB-SubCell"/>
</dbReference>
<feature type="repeat" description="TNFR-Cys" evidence="8">
    <location>
        <begin position="100"/>
        <end position="133"/>
    </location>
</feature>
<dbReference type="SMART" id="SM00208">
    <property type="entry name" value="TNFR"/>
    <property type="match status" value="4"/>
</dbReference>
<feature type="domain" description="TNFR-Cys" evidence="11">
    <location>
        <begin position="177"/>
        <end position="215"/>
    </location>
</feature>
<evidence type="ECO:0000256" key="7">
    <source>
        <dbReference type="ARBA" id="ARBA00023180"/>
    </source>
</evidence>
<dbReference type="PROSITE" id="PS00652">
    <property type="entry name" value="TNFR_NGFR_1"/>
    <property type="match status" value="2"/>
</dbReference>
<dbReference type="PRINTS" id="PR01966">
    <property type="entry name" value="TNFACTORR16"/>
</dbReference>
<dbReference type="InterPro" id="IPR022325">
    <property type="entry name" value="TNFR_16"/>
</dbReference>
<keyword evidence="4" id="KW-0053">Apoptosis</keyword>
<feature type="transmembrane region" description="Helical" evidence="10">
    <location>
        <begin position="317"/>
        <end position="337"/>
    </location>
</feature>
<feature type="disulfide bond" evidence="8">
    <location>
        <begin position="197"/>
        <end position="215"/>
    </location>
</feature>
<dbReference type="Pfam" id="PF00020">
    <property type="entry name" value="TNFR_c6"/>
    <property type="match status" value="3"/>
</dbReference>
<dbReference type="Proteomes" id="UP000727407">
    <property type="component" value="Unassembled WGS sequence"/>
</dbReference>
<dbReference type="AlphaFoldDB" id="A0A8J4TJS8"/>
<dbReference type="PANTHER" id="PTHR46605:SF3">
    <property type="entry name" value="TUMOR NECROSIS FACTOR RECEPTOR SUPERFAMILY MEMBER 16"/>
    <property type="match status" value="1"/>
</dbReference>
<dbReference type="CDD" id="cd13416">
    <property type="entry name" value="TNFRSF16"/>
    <property type="match status" value="1"/>
</dbReference>
<accession>A0A8J4TJS8</accession>
<dbReference type="GO" id="GO:0048406">
    <property type="term" value="F:nerve growth factor binding"/>
    <property type="evidence" value="ECO:0007669"/>
    <property type="project" value="TreeGrafter"/>
</dbReference>
<feature type="compositionally biased region" description="Polar residues" evidence="9">
    <location>
        <begin position="374"/>
        <end position="392"/>
    </location>
</feature>
<evidence type="ECO:0000256" key="4">
    <source>
        <dbReference type="ARBA" id="ARBA00022703"/>
    </source>
</evidence>
<dbReference type="Gene3D" id="6.10.250.1780">
    <property type="match status" value="1"/>
</dbReference>
<evidence type="ECO:0000256" key="6">
    <source>
        <dbReference type="ARBA" id="ARBA00023136"/>
    </source>
</evidence>
<feature type="compositionally biased region" description="Polar residues" evidence="9">
    <location>
        <begin position="348"/>
        <end position="364"/>
    </location>
</feature>
<feature type="disulfide bond" evidence="8">
    <location>
        <begin position="218"/>
        <end position="233"/>
    </location>
</feature>
<dbReference type="OrthoDB" id="10048028at2759"/>
<keyword evidence="13" id="KW-1185">Reference proteome</keyword>
<protein>
    <submittedName>
        <fullName evidence="12">Tumor necrosis factor receptor superfamily member 16-like</fullName>
    </submittedName>
</protein>
<evidence type="ECO:0000256" key="1">
    <source>
        <dbReference type="ARBA" id="ARBA00004162"/>
    </source>
</evidence>